<keyword evidence="16" id="KW-1185">Reference proteome</keyword>
<protein>
    <recommendedName>
        <fullName evidence="14">Bifunctional adenosylcobalamin biosynthesis protein</fullName>
        <ecNumber evidence="14">2.7.1.156</ecNumber>
        <ecNumber evidence="14">2.7.7.62</ecNumber>
    </recommendedName>
</protein>
<keyword evidence="9 14" id="KW-0808">Transferase</keyword>
<sequence length="184" mass="20678">MIHLVLGGARSGKTRFGMQAAKMCSDKGFQCVYIATAQALDDEMSDRIKRHQQERDADNVNWLTTETPLELVTALREFAREDRVIMVDCLTLWLTNHLLLDDSTTVFADPEHRWSKEKQQLLDILPQLPGEIYLVSNEVGCGIVPLGEISRRFVDEAGWLHQDIATIADTVTLVTAGIPMRLKG</sequence>
<dbReference type="PANTHER" id="PTHR34848">
    <property type="match status" value="1"/>
</dbReference>
<dbReference type="InterPro" id="IPR027417">
    <property type="entry name" value="P-loop_NTPase"/>
</dbReference>
<evidence type="ECO:0000256" key="14">
    <source>
        <dbReference type="PIRNR" id="PIRNR006135"/>
    </source>
</evidence>
<dbReference type="EC" id="2.7.7.62" evidence="14"/>
<evidence type="ECO:0000256" key="2">
    <source>
        <dbReference type="ARBA" id="ARBA00000711"/>
    </source>
</evidence>
<evidence type="ECO:0000313" key="16">
    <source>
        <dbReference type="Proteomes" id="UP000316416"/>
    </source>
</evidence>
<comment type="pathway">
    <text evidence="6 14">Cofactor biosynthesis; adenosylcobalamin biosynthesis; adenosylcobalamin from cob(II)yrinate a,c-diamide: step 5/7.</text>
</comment>
<evidence type="ECO:0000256" key="9">
    <source>
        <dbReference type="ARBA" id="ARBA00022679"/>
    </source>
</evidence>
<evidence type="ECO:0000256" key="11">
    <source>
        <dbReference type="ARBA" id="ARBA00022777"/>
    </source>
</evidence>
<comment type="pathway">
    <text evidence="5 14">Cofactor biosynthesis; adenosylcobalamin biosynthesis; adenosylcobalamin from cob(II)yrinate a,c-diamide: step 6/7.</text>
</comment>
<dbReference type="EMBL" id="CP045503">
    <property type="protein sequence ID" value="QPG59465.1"/>
    <property type="molecule type" value="Genomic_DNA"/>
</dbReference>
<dbReference type="SUPFAM" id="SSF52540">
    <property type="entry name" value="P-loop containing nucleoside triphosphate hydrolases"/>
    <property type="match status" value="1"/>
</dbReference>
<keyword evidence="13 14" id="KW-0342">GTP-binding</keyword>
<comment type="catalytic activity">
    <reaction evidence="1 14">
        <text>adenosylcob(III)inamide + ATP = adenosylcob(III)inamide phosphate + ADP + H(+)</text>
        <dbReference type="Rhea" id="RHEA:15769"/>
        <dbReference type="ChEBI" id="CHEBI:2480"/>
        <dbReference type="ChEBI" id="CHEBI:15378"/>
        <dbReference type="ChEBI" id="CHEBI:30616"/>
        <dbReference type="ChEBI" id="CHEBI:58502"/>
        <dbReference type="ChEBI" id="CHEBI:456216"/>
        <dbReference type="EC" id="2.7.1.156"/>
    </reaction>
</comment>
<dbReference type="Gene3D" id="3.40.50.300">
    <property type="entry name" value="P-loop containing nucleotide triphosphate hydrolases"/>
    <property type="match status" value="1"/>
</dbReference>
<dbReference type="PIRSF" id="PIRSF006135">
    <property type="entry name" value="CobU"/>
    <property type="match status" value="1"/>
</dbReference>
<evidence type="ECO:0000256" key="4">
    <source>
        <dbReference type="ARBA" id="ARBA00003889"/>
    </source>
</evidence>
<evidence type="ECO:0000256" key="7">
    <source>
        <dbReference type="ARBA" id="ARBA00007490"/>
    </source>
</evidence>
<proteinExistence type="inferred from homology"/>
<keyword evidence="10 14" id="KW-0547">Nucleotide-binding</keyword>
<keyword evidence="15" id="KW-0548">Nucleotidyltransferase</keyword>
<accession>A0ABX6VC38</accession>
<organism evidence="15 16">
    <name type="scientific">Shewanella eurypsychrophilus</name>
    <dbReference type="NCBI Taxonomy" id="2593656"/>
    <lineage>
        <taxon>Bacteria</taxon>
        <taxon>Pseudomonadati</taxon>
        <taxon>Pseudomonadota</taxon>
        <taxon>Gammaproteobacteria</taxon>
        <taxon>Alteromonadales</taxon>
        <taxon>Shewanellaceae</taxon>
        <taxon>Shewanella</taxon>
    </lineage>
</organism>
<comment type="similarity">
    <text evidence="7 14">Belongs to the CobU/CobP family.</text>
</comment>
<dbReference type="Proteomes" id="UP000316416">
    <property type="component" value="Chromosome"/>
</dbReference>
<evidence type="ECO:0000256" key="13">
    <source>
        <dbReference type="ARBA" id="ARBA00023134"/>
    </source>
</evidence>
<keyword evidence="8 14" id="KW-0169">Cobalamin biosynthesis</keyword>
<evidence type="ECO:0000256" key="5">
    <source>
        <dbReference type="ARBA" id="ARBA00004692"/>
    </source>
</evidence>
<dbReference type="CDD" id="cd00544">
    <property type="entry name" value="CobU"/>
    <property type="match status" value="1"/>
</dbReference>
<reference evidence="15" key="1">
    <citation type="submission" date="2021-07" db="EMBL/GenBank/DDBJ databases">
        <title>Shewanella sp. YLB-07 whole genome sequence.</title>
        <authorList>
            <person name="Yu L."/>
        </authorList>
    </citation>
    <scope>NUCLEOTIDE SEQUENCE</scope>
    <source>
        <strain evidence="15">YLB-08</strain>
    </source>
</reference>
<dbReference type="GO" id="GO:0043752">
    <property type="term" value="F:adenosylcobinamide kinase activity"/>
    <property type="evidence" value="ECO:0007669"/>
    <property type="project" value="UniProtKB-EC"/>
</dbReference>
<evidence type="ECO:0000256" key="3">
    <source>
        <dbReference type="ARBA" id="ARBA00001522"/>
    </source>
</evidence>
<evidence type="ECO:0000313" key="15">
    <source>
        <dbReference type="EMBL" id="QPG59465.1"/>
    </source>
</evidence>
<dbReference type="PANTHER" id="PTHR34848:SF1">
    <property type="entry name" value="BIFUNCTIONAL ADENOSYLCOBALAMIN BIOSYNTHESIS PROTEIN COBU"/>
    <property type="match status" value="1"/>
</dbReference>
<dbReference type="EC" id="2.7.1.156" evidence="14"/>
<evidence type="ECO:0000256" key="8">
    <source>
        <dbReference type="ARBA" id="ARBA00022573"/>
    </source>
</evidence>
<comment type="catalytic activity">
    <reaction evidence="3">
        <text>adenosylcob(III)inamide + GTP = adenosylcob(III)inamide phosphate + GDP + H(+)</text>
        <dbReference type="Rhea" id="RHEA:15765"/>
        <dbReference type="ChEBI" id="CHEBI:2480"/>
        <dbReference type="ChEBI" id="CHEBI:15378"/>
        <dbReference type="ChEBI" id="CHEBI:37565"/>
        <dbReference type="ChEBI" id="CHEBI:58189"/>
        <dbReference type="ChEBI" id="CHEBI:58502"/>
        <dbReference type="EC" id="2.7.1.156"/>
    </reaction>
</comment>
<dbReference type="InterPro" id="IPR003203">
    <property type="entry name" value="CobU/CobP"/>
</dbReference>
<evidence type="ECO:0000256" key="6">
    <source>
        <dbReference type="ARBA" id="ARBA00005159"/>
    </source>
</evidence>
<dbReference type="GO" id="GO:0008820">
    <property type="term" value="F:cobinamide phosphate guanylyltransferase activity"/>
    <property type="evidence" value="ECO:0007669"/>
    <property type="project" value="UniProtKB-EC"/>
</dbReference>
<keyword evidence="11 14" id="KW-0418">Kinase</keyword>
<gene>
    <name evidence="15" type="primary">cobU</name>
    <name evidence="15" type="ORF">FM038_020295</name>
</gene>
<name>A0ABX6VC38_9GAMM</name>
<evidence type="ECO:0000256" key="1">
    <source>
        <dbReference type="ARBA" id="ARBA00000312"/>
    </source>
</evidence>
<evidence type="ECO:0000256" key="12">
    <source>
        <dbReference type="ARBA" id="ARBA00022840"/>
    </source>
</evidence>
<dbReference type="Pfam" id="PF02283">
    <property type="entry name" value="CobU"/>
    <property type="match status" value="1"/>
</dbReference>
<evidence type="ECO:0000256" key="10">
    <source>
        <dbReference type="ARBA" id="ARBA00022741"/>
    </source>
</evidence>
<comment type="catalytic activity">
    <reaction evidence="2 14">
        <text>adenosylcob(III)inamide phosphate + GTP + H(+) = adenosylcob(III)inamide-GDP + diphosphate</text>
        <dbReference type="Rhea" id="RHEA:22712"/>
        <dbReference type="ChEBI" id="CHEBI:15378"/>
        <dbReference type="ChEBI" id="CHEBI:33019"/>
        <dbReference type="ChEBI" id="CHEBI:37565"/>
        <dbReference type="ChEBI" id="CHEBI:58502"/>
        <dbReference type="ChEBI" id="CHEBI:60487"/>
        <dbReference type="EC" id="2.7.7.62"/>
    </reaction>
</comment>
<dbReference type="RefSeq" id="WP_142871445.1">
    <property type="nucleotide sequence ID" value="NZ_CP045503.2"/>
</dbReference>
<dbReference type="NCBIfam" id="NF004469">
    <property type="entry name" value="PRK05800.1"/>
    <property type="match status" value="1"/>
</dbReference>
<comment type="function">
    <text evidence="4 14">Catalyzes ATP-dependent phosphorylation of adenosylcobinamide and addition of GMP to adenosylcobinamide phosphate.</text>
</comment>
<keyword evidence="12 14" id="KW-0067">ATP-binding</keyword>